<feature type="compositionally biased region" description="Basic and acidic residues" evidence="10">
    <location>
        <begin position="3006"/>
        <end position="3025"/>
    </location>
</feature>
<evidence type="ECO:0000313" key="15">
    <source>
        <dbReference type="Proteomes" id="UP000003860"/>
    </source>
</evidence>
<dbReference type="Pfam" id="PF21089">
    <property type="entry name" value="PKS_DH_N"/>
    <property type="match status" value="2"/>
</dbReference>
<dbReference type="GO" id="GO:0005886">
    <property type="term" value="C:plasma membrane"/>
    <property type="evidence" value="ECO:0007669"/>
    <property type="project" value="TreeGrafter"/>
</dbReference>
<dbReference type="PROSITE" id="PS00012">
    <property type="entry name" value="PHOSPHOPANTETHEINE"/>
    <property type="match status" value="2"/>
</dbReference>
<dbReference type="SUPFAM" id="SSF51735">
    <property type="entry name" value="NAD(P)-binding Rossmann-fold domains"/>
    <property type="match status" value="2"/>
</dbReference>
<evidence type="ECO:0000256" key="1">
    <source>
        <dbReference type="ARBA" id="ARBA00003299"/>
    </source>
</evidence>
<comment type="pathway">
    <text evidence="3">Antibiotic biosynthesis; bacillaene biosynthesis.</text>
</comment>
<dbReference type="Pfam" id="PF14765">
    <property type="entry name" value="PS-DH"/>
    <property type="match status" value="2"/>
</dbReference>
<feature type="domain" description="Ketosynthase family 3 (KS3)" evidence="12">
    <location>
        <begin position="619"/>
        <end position="1046"/>
    </location>
</feature>
<dbReference type="EMBL" id="ACXX02000001">
    <property type="protein sequence ID" value="EGD49287.1"/>
    <property type="molecule type" value="Genomic_DNA"/>
</dbReference>
<dbReference type="Pfam" id="PF00550">
    <property type="entry name" value="PP-binding"/>
    <property type="match status" value="4"/>
</dbReference>
<dbReference type="InterPro" id="IPR020807">
    <property type="entry name" value="PKS_DH"/>
</dbReference>
<feature type="region of interest" description="C-terminal hotdog fold" evidence="9">
    <location>
        <begin position="2398"/>
        <end position="2540"/>
    </location>
</feature>
<evidence type="ECO:0000256" key="9">
    <source>
        <dbReference type="PROSITE-ProRule" id="PRU01363"/>
    </source>
</evidence>
<evidence type="ECO:0000256" key="7">
    <source>
        <dbReference type="ARBA" id="ARBA00022679"/>
    </source>
</evidence>
<evidence type="ECO:0000256" key="4">
    <source>
        <dbReference type="ARBA" id="ARBA00022450"/>
    </source>
</evidence>
<dbReference type="RefSeq" id="WP_004615894.1">
    <property type="nucleotide sequence ID" value="NZ_ACXX02000001.1"/>
</dbReference>
<dbReference type="GO" id="GO:0005737">
    <property type="term" value="C:cytoplasm"/>
    <property type="evidence" value="ECO:0007669"/>
    <property type="project" value="UniProtKB-SubCell"/>
</dbReference>
<dbReference type="GO" id="GO:0031177">
    <property type="term" value="F:phosphopantetheine binding"/>
    <property type="evidence" value="ECO:0007669"/>
    <property type="project" value="InterPro"/>
</dbReference>
<feature type="domain" description="Carrier" evidence="11">
    <location>
        <begin position="1520"/>
        <end position="1596"/>
    </location>
</feature>
<dbReference type="InterPro" id="IPR014031">
    <property type="entry name" value="Ketoacyl_synth_C"/>
</dbReference>
<evidence type="ECO:0000256" key="6">
    <source>
        <dbReference type="ARBA" id="ARBA00022553"/>
    </source>
</evidence>
<dbReference type="InterPro" id="IPR016039">
    <property type="entry name" value="Thiolase-like"/>
</dbReference>
<dbReference type="SMART" id="SM01294">
    <property type="entry name" value="PKS_PP_betabranch"/>
    <property type="match status" value="1"/>
</dbReference>
<dbReference type="InterPro" id="IPR036736">
    <property type="entry name" value="ACP-like_sf"/>
</dbReference>
<dbReference type="InterPro" id="IPR057326">
    <property type="entry name" value="KR_dom"/>
</dbReference>
<feature type="region of interest" description="N-terminal hotdog fold" evidence="9">
    <location>
        <begin position="2260"/>
        <end position="2380"/>
    </location>
</feature>
<sequence length="3973" mass="446631">MSKDRLFEIVEKLNNADNFYSSQIEDASESIYCIETWEEQELHKTGTNTEQQEGALVFCHKDFTKERVFKSLGENIIQIHPGNEFRQINPYELELNLSDESSYMKLYDWLTSNHIEIRLAINCFCLCENKILDENVSTFSVDFFFHMSKHVLRGKGWDILFFYMKKNPVWNATCAATSAFFRVLSNENSRICCHSIELSSINELCLELINDERTSKNLEVKYVSEKRYIKKLELTELIDDNAKFTVWEGNYVIIGGLGGLGTLLASHLITEYNAKVIVCGRNCNYDLIEEAKAEIRKKGGDAEKLVFHSCDITSEESTKKFISQIAEQGKINGIIHCAATSKDSMIIKKEKQDFDYVINPKVNSIKQVELIAKECRSDYILYFSSIAAYVGTVGQCDYAYGNSFLNNYVSEQKNLNVRLISIAWPLWESKGMNASKLVKNNMQKQGFDVLSREQGIKVFETVLNSGKSGTFITFYGKKREIIDLLGLKQEGNERGSSFMNKEKINLFLKESIASITKHQITDIDDYEYFENLGIDSIKMINIIAKMEEKLGSLPKTLFFEYERLDQLEEFVEKEYAQLFNTKETAAKPEIKVQADISAAKEKEVVVLKSNSQTKFDYENEPIAIIGFDGKFPGADNVEEYWKVLSEGMDCIIEVPKERWDYNNFYSQQDNRPGMTNCKWGGFLNKPEYFDAEFFNYSPIEATMIDPQERIFLETVWNTMENAGYTRNKLKEETVGVYVGIAWGHYQFYETKVEDYTLSPVSSFSSIANRVSYFLDLKGPSMAVDTMCSSSGTAIHLACESIRSGESTLAFAGGVNLSVHPAKYKVLSTKNYLSSEGKCRSFGEGGDGYVPGEGVGALLLKPLSKAISDGDHVEAVILATGVNHGGKATGYSVPSPNAQGELIRKTIEKANIKPTDITYIEAHGTGTSLGDPIEIVGLSKGLNIKENYSDKYLLGSVKSNIGHLESAAAVSGLIKVILQMKHNTIVPSLYSDNLNKKIDFDTLPFEVVQQLQPWELKEEHKNGMIEFFSAVSSFGAGGSNSFTILGKLAQETDKRAFVINEQLIVISALSEKALRENICSLKEYVQQQEDTSSGTFVDICYTLQTGREAMTYRAAFLANSIDELSNELNCYIEGKASEKCYSGFVEKNVAKGNLCMETATELHVKNHDMKKLAQEWVSGKYVDWEKLYTKEVFKPKKIALPTYSFQKERFWILDYGNEAGTKINVDLIHPMIDVNNSTINRQIYKKRLSGHEPYLSNHVVNGKVLMPGAGFVELSRAAGQLALAGIGTVKNMSNIVFRRPLVVEQPSDIVVECYPKKGGLLFEIKDENEKNIVYCTGEVSYLGMQGDYIEEESCLKDEVYDSCIDTNEIYSMLKRAGFSYGEYYQCINKISLVEDTVIAKLEIEEDIANENSFYELKPSLVDSALQSASILLKSEEDGNKFIPSKIENIIIYGSMTNTCTAVVKTVSCSKSGYVFNIKIYDAQGNICVQICNYTIETYSKPENINKAAVRRVESSNEIDRELKSKVAEFVKHSISKEIGVDTNTLKESDDFEKYGIDSVITMRITDRLNQVFKTLPATLLFEHKLIGSLIDFLFSDFHDIAVEHFGEDSNQLNTQNEEAEKTDYLEADQKDADTLYNSKYSHSNEDIAIIGIAGRYPQSDNLDIFWDNLVHGKDCIEEVPLERWDYRPLYSADKNEKGKISSKWGGFINGAEEFDADFFGIVPIQAAIMDPQERIYLQSAWSCIEDAGYTVKALENYKVGVYTGEMWGCYQKVGVEETLKGNVMSLSSSFASTSNKVSYIMNLHGPSMTVDTMCSSSLTAIHLACKAINDGSIDMAIAGGVNLSLHPDKYISLSQGKFLSTNGRCKSFGEGGDGYVPGEGVGTILLKKVSQAEKDKDHIYGVIKATSINHGGRSNAYFVPNVIEQKNLIVEALKNADISPRTISTVEAHGTGTALGDPIEVEGFNKAYRLYTQDKQYCAIGSVKSNIGHLESAAGIAALTKVLLEMQHKKLVPSIHSEILNSKIDFAGSPFYVQHEYEEWKKPIINENGQLVEYPRRAAISAFGAGGTNVHIVLEENKQKEDLRNIQAADRIFVFSAKNKERLEELLQKFVQFLKQQEFSGQAEENSFMYDLESNLLMGRQFFKCRIAIVAKKIDEILNRIEAYLAGEEQRNLFIGEMDANSIVDDFFEDEDGKQYLITLMKKKNLQKIAKLWVNNVDFDYNTFVGEQYRKISMPTYCFEKRVIKPPKVKNEIQERRVALHSMVDNNVSKIQNQQFVKQFTGNEFYLKDHVIKGRSILPAAAFLEMLRASGTFSVHQGVVSQITKVVWLRPLMLDGSNAADAYINLIPQGESVKCEIETINQLGVHLLHCTANLELVKYDPKWRADDKLDLNYYKEICTVNVDGSDFYKEFEKTDFVYGKRLQFIDRILVSEASKCAITELHDTNELFEKENYTLHPAILDSGIQSVAALINTYNRSYLPHSVEKVEILDSLDNVKYVLIHDMSVQSDTISFDLEFVSEDGKVLLKFVGLTVKEQKVAEKEDVIQYFTTIVEETAKLPINNEKPKFVILDNTHELYDSIKQLGLDAVLVRPGNAKNKISQTEYEICSCEEQDYKWLFQNAVNNSSSTCIIYNLNRDLSMDFDINYAEEFFVFVKAVVSSGLRSNIKLFHVFSGDIQSANKLSVNPMYLACAGLLKTAVMEMPKLVCKNIAFDKSIVRDSRKLAGYLRDELALGTENVEEIYYSFEDKRHIRALKELTGTNPQQSTLKVNGVYYIIGGLKGIGLKFAEYLATTYKANLIISGRTELSAENKKHIENLQRVCESVLYLQADVNVYQDMKNSVELIRNTYGRLDGIVYSAGIKQDELIINKTPETFTRIIETKTLGIQNTCKAVGEEPVDFIITFSSLAGLMGNMGQADYAYANNYLDAYATVEGFNGKNMLSINWPYWLDGGMRLKDSEIEGMKRRNNMVPLQTKDGLQAFEFAISNLSSVHQLFVLASDNVTKSQEVKTVKEDSSKSKEPSGKKSVETKGVSASESAISYLKNVISEETQIEANRIKNNEAFDAYGLDSVMIMNITVSMEKEFGELPKTLLYENHNINELNEYLQTNYTAEYNKLFGSSSVIQAEYMELEAAEEREDESTLEYTTEREKIIFSNYIKEVISDANTVCNEDIAVIGLITKAPEADNIDEYWQNILQNKNCITEVPEERWDYKPYFSEVKGEIGKTYCKYGGFMKDIDKFDPLFFNIAPSNAAFIEPQERILLQETWHLFENAGYAVSNLKDRDVGVFVGAMWQQYQMLLMNGPAQGMIPSLFSNLANRLSSYYDLSGPSIALDTMCSGSLTALHLAINSIRNGECSSAIVAGVNTSIHPSKYINLSQGGLLSTDSKCKPFGKGADGYIPAEGLGLMLIKPLSQAIKDKDNIHIVIKSNEMAHSGKGGGFMVPNPKAQAQVIEKAIRKAKVPIQSINYIEAQGTCTEIGDAVEVKGMSTAFGNFTKEKQVCSVGSAKYHIGHTEAASGILAIAKITMQMKNHLIPGILNDDEINEKLPLADSPFYIQQQAGVWEPYSQNGEKYPLTAGLNGFGGGGSYVHFILQEYVEPEREVKKIRKGHNAFNLSGKNKNALKQMIWNFEEYIKSLFSNNNGKGNILEDVIKIICTKTGVSNSILSEASILAELNLSNKNYVEVLNEINKVFNLNMEYEDFINLVTVKDIVDNIPCNSIKEDGIKLEQIAYSLQQGRESMAERVVFVAESAEELLAAIRQSSSRENVNGVYYGFEDKSTCDSELNSLISAWLEYKDVNWEALYKSATPKKVVLPEYPFAKERYWLPKEIIMNCKNEDSAGDSSLNQSPATRSVQLSDERGKLADIIASTLGISADLLDYDTSFSTYGLDSYLGLKITQDITELYNCPMEISILEEYNTVNKLYEYIAANNKKSEADSVVNENMENSELTWLLLKQLENGEIDVDEVMKIEKEVQEK</sequence>
<keyword evidence="4" id="KW-0596">Phosphopantetheine</keyword>
<dbReference type="Gene3D" id="1.10.1240.100">
    <property type="match status" value="2"/>
</dbReference>
<dbReference type="InterPro" id="IPR009081">
    <property type="entry name" value="PP-bd_ACP"/>
</dbReference>
<dbReference type="SMART" id="SM00826">
    <property type="entry name" value="PKS_DH"/>
    <property type="match status" value="1"/>
</dbReference>
<dbReference type="Gene3D" id="3.10.129.110">
    <property type="entry name" value="Polyketide synthase dehydratase"/>
    <property type="match status" value="2"/>
</dbReference>
<dbReference type="Gene3D" id="3.40.47.10">
    <property type="match status" value="3"/>
</dbReference>
<dbReference type="PROSITE" id="PS50075">
    <property type="entry name" value="CARRIER"/>
    <property type="match status" value="3"/>
</dbReference>
<dbReference type="STRING" id="588581.Cpap_3719"/>
<dbReference type="eggNOG" id="COG3321">
    <property type="taxonomic scope" value="Bacteria"/>
</dbReference>
<dbReference type="InterPro" id="IPR032821">
    <property type="entry name" value="PKS_assoc"/>
</dbReference>
<reference evidence="14" key="2">
    <citation type="submission" date="2011-01" db="EMBL/GenBank/DDBJ databases">
        <title>The Non-contiguous Finished genome of Clostridium papyrosolvens.</title>
        <authorList>
            <person name="Lucas S."/>
            <person name="Copeland A."/>
            <person name="Lapidus A."/>
            <person name="Cheng J.-F."/>
            <person name="Goodwin L."/>
            <person name="Pitluck S."/>
            <person name="Misra M."/>
            <person name="Chertkov O."/>
            <person name="Detter J.C."/>
            <person name="Han C."/>
            <person name="Tapia R."/>
            <person name="Land M."/>
            <person name="Hauser L."/>
            <person name="Kyrpides N."/>
            <person name="Ivanova N."/>
            <person name="Pagani I."/>
            <person name="Mouttaki H."/>
            <person name="He Z."/>
            <person name="Zhou J."/>
            <person name="Hemme C.L."/>
            <person name="Woyke T."/>
        </authorList>
    </citation>
    <scope>NUCLEOTIDE SEQUENCE [LARGE SCALE GENOMIC DNA]</scope>
    <source>
        <strain evidence="14">DSM 2782</strain>
    </source>
</reference>
<keyword evidence="7" id="KW-0808">Transferase</keyword>
<dbReference type="InterPro" id="IPR020806">
    <property type="entry name" value="PKS_PP-bd"/>
</dbReference>
<proteinExistence type="predicted"/>
<dbReference type="PANTHER" id="PTHR43775:SF37">
    <property type="entry name" value="SI:DKEY-61P9.11"/>
    <property type="match status" value="1"/>
</dbReference>
<dbReference type="InterPro" id="IPR013968">
    <property type="entry name" value="PKS_KR"/>
</dbReference>
<dbReference type="Gene3D" id="3.30.70.3290">
    <property type="match status" value="1"/>
</dbReference>
<dbReference type="PANTHER" id="PTHR43775">
    <property type="entry name" value="FATTY ACID SYNTHASE"/>
    <property type="match status" value="1"/>
</dbReference>
<feature type="domain" description="Ketosynthase family 3 (KS3)" evidence="12">
    <location>
        <begin position="1643"/>
        <end position="2075"/>
    </location>
</feature>
<dbReference type="SMART" id="SM00822">
    <property type="entry name" value="PKS_KR"/>
    <property type="match status" value="2"/>
</dbReference>
<dbReference type="InterPro" id="IPR054514">
    <property type="entry name" value="RhiE-like_linker"/>
</dbReference>
<feature type="domain" description="Carrier" evidence="11">
    <location>
        <begin position="3853"/>
        <end position="3927"/>
    </location>
</feature>
<dbReference type="Pfam" id="PF00109">
    <property type="entry name" value="ketoacyl-synt"/>
    <property type="match status" value="3"/>
</dbReference>
<accession>F1T739</accession>
<dbReference type="FunFam" id="3.40.47.10:FF:000019">
    <property type="entry name" value="Polyketide synthase type I"/>
    <property type="match status" value="2"/>
</dbReference>
<dbReference type="InterPro" id="IPR049552">
    <property type="entry name" value="PKS_DH_N"/>
</dbReference>
<feature type="region of interest" description="C-terminal hotdog fold" evidence="9">
    <location>
        <begin position="1358"/>
        <end position="1503"/>
    </location>
</feature>
<evidence type="ECO:0000256" key="2">
    <source>
        <dbReference type="ARBA" id="ARBA00004496"/>
    </source>
</evidence>
<name>F1T739_9FIRM</name>
<dbReference type="SUPFAM" id="SSF53901">
    <property type="entry name" value="Thiolase-like"/>
    <property type="match status" value="3"/>
</dbReference>
<feature type="region of interest" description="N-terminal hotdog fold" evidence="9">
    <location>
        <begin position="1228"/>
        <end position="1345"/>
    </location>
</feature>
<evidence type="ECO:0000256" key="5">
    <source>
        <dbReference type="ARBA" id="ARBA00022490"/>
    </source>
</evidence>
<feature type="domain" description="PKS/mFAS DH" evidence="13">
    <location>
        <begin position="2260"/>
        <end position="2540"/>
    </location>
</feature>
<dbReference type="Pfam" id="PF21394">
    <property type="entry name" value="Beta-ketacyl_N"/>
    <property type="match status" value="2"/>
</dbReference>
<organism evidence="14 15">
    <name type="scientific">Ruminiclostridium papyrosolvens DSM 2782</name>
    <dbReference type="NCBI Taxonomy" id="588581"/>
    <lineage>
        <taxon>Bacteria</taxon>
        <taxon>Bacillati</taxon>
        <taxon>Bacillota</taxon>
        <taxon>Clostridia</taxon>
        <taxon>Eubacteriales</taxon>
        <taxon>Oscillospiraceae</taxon>
        <taxon>Ruminiclostridium</taxon>
    </lineage>
</organism>
<evidence type="ECO:0000259" key="11">
    <source>
        <dbReference type="PROSITE" id="PS50075"/>
    </source>
</evidence>
<protein>
    <submittedName>
        <fullName evidence="14">KR domain protein</fullName>
    </submittedName>
</protein>
<dbReference type="InterPro" id="IPR050091">
    <property type="entry name" value="PKS_NRPS_Biosynth_Enz"/>
</dbReference>
<feature type="domain" description="Ketosynthase family 3 (KS3)" evidence="12">
    <location>
        <begin position="3166"/>
        <end position="3591"/>
    </location>
</feature>
<feature type="active site" description="Proton acceptor; for dehydratase activity" evidence="9">
    <location>
        <position position="2289"/>
    </location>
</feature>
<keyword evidence="5" id="KW-0963">Cytoplasm</keyword>
<dbReference type="OrthoDB" id="9765680at2"/>
<dbReference type="Pfam" id="PF02801">
    <property type="entry name" value="Ketoacyl-synt_C"/>
    <property type="match status" value="3"/>
</dbReference>
<feature type="domain" description="Carrier" evidence="11">
    <location>
        <begin position="3030"/>
        <end position="3106"/>
    </location>
</feature>
<evidence type="ECO:0000313" key="14">
    <source>
        <dbReference type="EMBL" id="EGD49287.1"/>
    </source>
</evidence>
<feature type="domain" description="PKS/mFAS DH" evidence="13">
    <location>
        <begin position="1228"/>
        <end position="1503"/>
    </location>
</feature>
<feature type="region of interest" description="Disordered" evidence="10">
    <location>
        <begin position="3006"/>
        <end position="3027"/>
    </location>
</feature>
<dbReference type="Pfam" id="PF22336">
    <property type="entry name" value="RhiE-like_linker"/>
    <property type="match status" value="2"/>
</dbReference>
<dbReference type="InterPro" id="IPR006162">
    <property type="entry name" value="Ppantetheine_attach_site"/>
</dbReference>
<keyword evidence="15" id="KW-1185">Reference proteome</keyword>
<dbReference type="SMART" id="SM00825">
    <property type="entry name" value="PKS_KS"/>
    <property type="match status" value="3"/>
</dbReference>
<evidence type="ECO:0000259" key="13">
    <source>
        <dbReference type="PROSITE" id="PS52019"/>
    </source>
</evidence>
<evidence type="ECO:0000259" key="12">
    <source>
        <dbReference type="PROSITE" id="PS52004"/>
    </source>
</evidence>
<comment type="function">
    <text evidence="1">Involved in some intermediate steps for the synthesis of the antibiotic polyketide bacillaene which is involved in secondary metabolism.</text>
</comment>
<dbReference type="GO" id="GO:0071770">
    <property type="term" value="P:DIM/DIP cell wall layer assembly"/>
    <property type="evidence" value="ECO:0007669"/>
    <property type="project" value="TreeGrafter"/>
</dbReference>
<comment type="caution">
    <text evidence="14">The sequence shown here is derived from an EMBL/GenBank/DDBJ whole genome shotgun (WGS) entry which is preliminary data.</text>
</comment>
<dbReference type="InterPro" id="IPR014030">
    <property type="entry name" value="Ketoacyl_synth_N"/>
</dbReference>
<dbReference type="InterPro" id="IPR049551">
    <property type="entry name" value="PKS_DH_C"/>
</dbReference>
<dbReference type="InterPro" id="IPR049490">
    <property type="entry name" value="C883_1060-like_KR_N"/>
</dbReference>
<reference evidence="14" key="1">
    <citation type="submission" date="2009-07" db="EMBL/GenBank/DDBJ databases">
        <authorList>
            <consortium name="US DOE Joint Genome Institute (JGI-PGF)"/>
            <person name="Lucas S."/>
            <person name="Copeland A."/>
            <person name="Lapidus A."/>
            <person name="Glavina del Rio T."/>
            <person name="Tice H."/>
            <person name="Bruce D."/>
            <person name="Goodwin L."/>
            <person name="Pitluck S."/>
            <person name="Larimer F."/>
            <person name="Land M.L."/>
            <person name="Mouttaki H."/>
            <person name="He Z."/>
            <person name="Zhou J."/>
            <person name="Hemme C.L."/>
        </authorList>
    </citation>
    <scope>NUCLEOTIDE SEQUENCE</scope>
    <source>
        <strain evidence="14">DSM 2782</strain>
    </source>
</reference>
<gene>
    <name evidence="14" type="ORF">Cpap_3719</name>
</gene>
<dbReference type="SUPFAM" id="SSF47336">
    <property type="entry name" value="ACP-like"/>
    <property type="match status" value="4"/>
</dbReference>
<comment type="subcellular location">
    <subcellularLocation>
        <location evidence="2">Cytoplasm</location>
    </subcellularLocation>
</comment>
<dbReference type="CDD" id="cd00833">
    <property type="entry name" value="PKS"/>
    <property type="match status" value="3"/>
</dbReference>
<dbReference type="PROSITE" id="PS52019">
    <property type="entry name" value="PKS_MFAS_DH"/>
    <property type="match status" value="2"/>
</dbReference>
<dbReference type="CDD" id="cd08953">
    <property type="entry name" value="KR_2_SDR_x"/>
    <property type="match status" value="1"/>
</dbReference>
<dbReference type="GO" id="GO:0006633">
    <property type="term" value="P:fatty acid biosynthetic process"/>
    <property type="evidence" value="ECO:0007669"/>
    <property type="project" value="TreeGrafter"/>
</dbReference>
<dbReference type="InterPro" id="IPR036291">
    <property type="entry name" value="NAD(P)-bd_dom_sf"/>
</dbReference>
<dbReference type="Pfam" id="PF16197">
    <property type="entry name" value="KAsynt_C_assoc"/>
    <property type="match status" value="1"/>
</dbReference>
<dbReference type="Gene3D" id="3.40.50.720">
    <property type="entry name" value="NAD(P)-binding Rossmann-like Domain"/>
    <property type="match status" value="2"/>
</dbReference>
<dbReference type="SMART" id="SM00823">
    <property type="entry name" value="PKS_PP"/>
    <property type="match status" value="4"/>
</dbReference>
<feature type="active site" description="Proton donor; for dehydratase activity" evidence="9">
    <location>
        <position position="1421"/>
    </location>
</feature>
<dbReference type="Proteomes" id="UP000003860">
    <property type="component" value="Unassembled WGS sequence"/>
</dbReference>
<feature type="active site" description="Proton donor; for dehydratase activity" evidence="9">
    <location>
        <position position="2460"/>
    </location>
</feature>
<evidence type="ECO:0000256" key="10">
    <source>
        <dbReference type="SAM" id="MobiDB-lite"/>
    </source>
</evidence>
<feature type="active site" description="Proton acceptor; for dehydratase activity" evidence="9">
    <location>
        <position position="1257"/>
    </location>
</feature>
<dbReference type="UniPathway" id="UPA01003"/>
<keyword evidence="8" id="KW-0677">Repeat</keyword>
<dbReference type="Pfam" id="PF08659">
    <property type="entry name" value="KR"/>
    <property type="match status" value="2"/>
</dbReference>
<dbReference type="InterPro" id="IPR020841">
    <property type="entry name" value="PKS_Beta-ketoAc_synthase_dom"/>
</dbReference>
<dbReference type="PROSITE" id="PS52004">
    <property type="entry name" value="KS3_2"/>
    <property type="match status" value="3"/>
</dbReference>
<evidence type="ECO:0000256" key="8">
    <source>
        <dbReference type="ARBA" id="ARBA00022737"/>
    </source>
</evidence>
<dbReference type="InterPro" id="IPR049900">
    <property type="entry name" value="PKS_mFAS_DH"/>
</dbReference>
<dbReference type="GO" id="GO:0004312">
    <property type="term" value="F:fatty acid synthase activity"/>
    <property type="evidence" value="ECO:0007669"/>
    <property type="project" value="TreeGrafter"/>
</dbReference>
<dbReference type="InterPro" id="IPR042104">
    <property type="entry name" value="PKS_dehydratase_sf"/>
</dbReference>
<evidence type="ECO:0000256" key="3">
    <source>
        <dbReference type="ARBA" id="ARBA00004789"/>
    </source>
</evidence>
<keyword evidence="6" id="KW-0597">Phosphoprotein</keyword>
<dbReference type="Gene3D" id="1.10.1200.10">
    <property type="entry name" value="ACP-like"/>
    <property type="match status" value="4"/>
</dbReference>